<sequence>MIKIEHLSKHYKSLQALKDISLHVPKGELLAYLGPNGAGKTTTIRILTGLTRSTRGTASLNGFDIQKDVLMAKQQYGLVPQAVNLDQELTVSENLYIHGRLYGMKSTEIRKRKHELLNYVELLDRKDSQVKKLSGGMKRRLMIARALMHDPAILFLDEPTVGLDASIRRRIWALIKKIQQQQTTIFLTTHYIEEAEFLAQRVAFLDEGTIITIDTPQNLIARQGQWAIDRIVNDQMETLYFQSRESANQYNSENDTQYTLRRVNLEDSFLAVTGKKSNDSRCYSSLFTRDVAFKETFDQADSFMVCFTIALSDCIWLCDGA</sequence>
<organism evidence="7 8">
    <name type="scientific">Candidatus Magnetoglobus multicellularis str. Araruama</name>
    <dbReference type="NCBI Taxonomy" id="890399"/>
    <lineage>
        <taxon>Bacteria</taxon>
        <taxon>Pseudomonadati</taxon>
        <taxon>Thermodesulfobacteriota</taxon>
        <taxon>Desulfobacteria</taxon>
        <taxon>Desulfobacterales</taxon>
        <taxon>Desulfobacteraceae</taxon>
        <taxon>Candidatus Magnetoglobus</taxon>
    </lineage>
</organism>
<reference evidence="8" key="1">
    <citation type="submission" date="2012-11" db="EMBL/GenBank/DDBJ databases">
        <authorList>
            <person name="Lucero-Rivera Y.E."/>
            <person name="Tovar-Ramirez D."/>
        </authorList>
    </citation>
    <scope>NUCLEOTIDE SEQUENCE [LARGE SCALE GENOMIC DNA]</scope>
    <source>
        <strain evidence="8">Araruama</strain>
    </source>
</reference>
<evidence type="ECO:0000256" key="5">
    <source>
        <dbReference type="ARBA" id="ARBA00022840"/>
    </source>
</evidence>
<dbReference type="SMART" id="SM00382">
    <property type="entry name" value="AAA"/>
    <property type="match status" value="1"/>
</dbReference>
<evidence type="ECO:0000313" key="8">
    <source>
        <dbReference type="Proteomes" id="UP000189670"/>
    </source>
</evidence>
<gene>
    <name evidence="7" type="ORF">OMM_02516</name>
</gene>
<evidence type="ECO:0000313" key="7">
    <source>
        <dbReference type="EMBL" id="ETR71389.1"/>
    </source>
</evidence>
<keyword evidence="2" id="KW-0813">Transport</keyword>
<dbReference type="PANTHER" id="PTHR42711">
    <property type="entry name" value="ABC TRANSPORTER ATP-BINDING PROTEIN"/>
    <property type="match status" value="1"/>
</dbReference>
<dbReference type="GO" id="GO:0005524">
    <property type="term" value="F:ATP binding"/>
    <property type="evidence" value="ECO:0007669"/>
    <property type="project" value="UniProtKB-KW"/>
</dbReference>
<comment type="caution">
    <text evidence="7">The sequence shown here is derived from an EMBL/GenBank/DDBJ whole genome shotgun (WGS) entry which is preliminary data.</text>
</comment>
<dbReference type="InterPro" id="IPR003593">
    <property type="entry name" value="AAA+_ATPase"/>
</dbReference>
<dbReference type="Gene3D" id="3.40.50.300">
    <property type="entry name" value="P-loop containing nucleotide triphosphate hydrolases"/>
    <property type="match status" value="1"/>
</dbReference>
<keyword evidence="5" id="KW-0067">ATP-binding</keyword>
<evidence type="ECO:0000256" key="2">
    <source>
        <dbReference type="ARBA" id="ARBA00022448"/>
    </source>
</evidence>
<evidence type="ECO:0000256" key="4">
    <source>
        <dbReference type="ARBA" id="ARBA00022741"/>
    </source>
</evidence>
<feature type="domain" description="ABC transporter" evidence="6">
    <location>
        <begin position="2"/>
        <end position="232"/>
    </location>
</feature>
<dbReference type="PROSITE" id="PS00211">
    <property type="entry name" value="ABC_TRANSPORTER_1"/>
    <property type="match status" value="1"/>
</dbReference>
<dbReference type="InterPro" id="IPR027417">
    <property type="entry name" value="P-loop_NTPase"/>
</dbReference>
<accession>A0A1V1P909</accession>
<dbReference type="Proteomes" id="UP000189670">
    <property type="component" value="Unassembled WGS sequence"/>
</dbReference>
<name>A0A1V1P909_9BACT</name>
<comment type="similarity">
    <text evidence="1">Belongs to the ABC transporter superfamily.</text>
</comment>
<dbReference type="InterPro" id="IPR050763">
    <property type="entry name" value="ABC_transporter_ATP-binding"/>
</dbReference>
<protein>
    <submittedName>
        <fullName evidence="7">ABC transporter-like protein</fullName>
    </submittedName>
</protein>
<dbReference type="SUPFAM" id="SSF52540">
    <property type="entry name" value="P-loop containing nucleoside triphosphate hydrolases"/>
    <property type="match status" value="1"/>
</dbReference>
<evidence type="ECO:0000256" key="3">
    <source>
        <dbReference type="ARBA" id="ARBA00022458"/>
    </source>
</evidence>
<dbReference type="AlphaFoldDB" id="A0A1V1P909"/>
<keyword evidence="3" id="KW-0536">Nodulation</keyword>
<dbReference type="GO" id="GO:0016887">
    <property type="term" value="F:ATP hydrolysis activity"/>
    <property type="evidence" value="ECO:0007669"/>
    <property type="project" value="InterPro"/>
</dbReference>
<proteinExistence type="inferred from homology"/>
<dbReference type="PANTHER" id="PTHR42711:SF5">
    <property type="entry name" value="ABC TRANSPORTER ATP-BINDING PROTEIN NATA"/>
    <property type="match status" value="1"/>
</dbReference>
<dbReference type="InterPro" id="IPR003439">
    <property type="entry name" value="ABC_transporter-like_ATP-bd"/>
</dbReference>
<evidence type="ECO:0000259" key="6">
    <source>
        <dbReference type="PROSITE" id="PS50893"/>
    </source>
</evidence>
<dbReference type="InterPro" id="IPR017871">
    <property type="entry name" value="ABC_transporter-like_CS"/>
</dbReference>
<keyword evidence="4" id="KW-0547">Nucleotide-binding</keyword>
<dbReference type="Pfam" id="PF00005">
    <property type="entry name" value="ABC_tran"/>
    <property type="match status" value="1"/>
</dbReference>
<dbReference type="EMBL" id="ATBP01000275">
    <property type="protein sequence ID" value="ETR71389.1"/>
    <property type="molecule type" value="Genomic_DNA"/>
</dbReference>
<evidence type="ECO:0000256" key="1">
    <source>
        <dbReference type="ARBA" id="ARBA00005417"/>
    </source>
</evidence>
<dbReference type="PROSITE" id="PS50893">
    <property type="entry name" value="ABC_TRANSPORTER_2"/>
    <property type="match status" value="1"/>
</dbReference>